<feature type="region of interest" description="Disordered" evidence="5">
    <location>
        <begin position="1"/>
        <end position="133"/>
    </location>
</feature>
<dbReference type="SUPFAM" id="SSF50156">
    <property type="entry name" value="PDZ domain-like"/>
    <property type="match status" value="1"/>
</dbReference>
<dbReference type="RefSeq" id="WP_188773869.1">
    <property type="nucleotide sequence ID" value="NZ_BMMB01000001.1"/>
</dbReference>
<dbReference type="GO" id="GO:0008233">
    <property type="term" value="F:peptidase activity"/>
    <property type="evidence" value="ECO:0007669"/>
    <property type="project" value="UniProtKB-KW"/>
</dbReference>
<dbReference type="InterPro" id="IPR001940">
    <property type="entry name" value="Peptidase_S1C"/>
</dbReference>
<keyword evidence="4" id="KW-0720">Serine protease</keyword>
<feature type="compositionally biased region" description="Basic and acidic residues" evidence="5">
    <location>
        <begin position="48"/>
        <end position="58"/>
    </location>
</feature>
<organism evidence="7 8">
    <name type="scientific">Paenibacillus hunanensis</name>
    <dbReference type="NCBI Taxonomy" id="539262"/>
    <lineage>
        <taxon>Bacteria</taxon>
        <taxon>Bacillati</taxon>
        <taxon>Bacillota</taxon>
        <taxon>Bacilli</taxon>
        <taxon>Bacillales</taxon>
        <taxon>Paenibacillaceae</taxon>
        <taxon>Paenibacillus</taxon>
    </lineage>
</organism>
<evidence type="ECO:0000256" key="3">
    <source>
        <dbReference type="ARBA" id="ARBA00022801"/>
    </source>
</evidence>
<dbReference type="InterPro" id="IPR001478">
    <property type="entry name" value="PDZ"/>
</dbReference>
<dbReference type="Proteomes" id="UP001185028">
    <property type="component" value="Unassembled WGS sequence"/>
</dbReference>
<dbReference type="Gene3D" id="2.40.10.10">
    <property type="entry name" value="Trypsin-like serine proteases"/>
    <property type="match status" value="2"/>
</dbReference>
<keyword evidence="2 7" id="KW-0645">Protease</keyword>
<dbReference type="SMART" id="SM00228">
    <property type="entry name" value="PDZ"/>
    <property type="match status" value="1"/>
</dbReference>
<feature type="compositionally biased region" description="Gly residues" evidence="5">
    <location>
        <begin position="104"/>
        <end position="121"/>
    </location>
</feature>
<dbReference type="Gene3D" id="2.30.42.10">
    <property type="match status" value="1"/>
</dbReference>
<dbReference type="PANTHER" id="PTHR22939">
    <property type="entry name" value="SERINE PROTEASE FAMILY S1C HTRA-RELATED"/>
    <property type="match status" value="1"/>
</dbReference>
<dbReference type="PROSITE" id="PS50106">
    <property type="entry name" value="PDZ"/>
    <property type="match status" value="1"/>
</dbReference>
<keyword evidence="8" id="KW-1185">Reference proteome</keyword>
<protein>
    <submittedName>
        <fullName evidence="7">S1-C subfamily serine protease</fullName>
    </submittedName>
</protein>
<feature type="compositionally biased region" description="Polar residues" evidence="5">
    <location>
        <begin position="59"/>
        <end position="69"/>
    </location>
</feature>
<evidence type="ECO:0000256" key="4">
    <source>
        <dbReference type="ARBA" id="ARBA00022825"/>
    </source>
</evidence>
<name>A0ABU1IZ07_9BACL</name>
<reference evidence="7 8" key="1">
    <citation type="submission" date="2023-07" db="EMBL/GenBank/DDBJ databases">
        <title>Genomic Encyclopedia of Type Strains, Phase IV (KMG-IV): sequencing the most valuable type-strain genomes for metagenomic binning, comparative biology and taxonomic classification.</title>
        <authorList>
            <person name="Goeker M."/>
        </authorList>
    </citation>
    <scope>NUCLEOTIDE SEQUENCE [LARGE SCALE GENOMIC DNA]</scope>
    <source>
        <strain evidence="7 8">DSM 22170</strain>
    </source>
</reference>
<comment type="caution">
    <text evidence="7">The sequence shown here is derived from an EMBL/GenBank/DDBJ whole genome shotgun (WGS) entry which is preliminary data.</text>
</comment>
<dbReference type="PANTHER" id="PTHR22939:SF129">
    <property type="entry name" value="SERINE PROTEASE HTRA2, MITOCHONDRIAL"/>
    <property type="match status" value="1"/>
</dbReference>
<dbReference type="EMBL" id="JAVDQH010000008">
    <property type="protein sequence ID" value="MDR6244470.1"/>
    <property type="molecule type" value="Genomic_DNA"/>
</dbReference>
<dbReference type="SUPFAM" id="SSF50494">
    <property type="entry name" value="Trypsin-like serine proteases"/>
    <property type="match status" value="1"/>
</dbReference>
<dbReference type="Pfam" id="PF13365">
    <property type="entry name" value="Trypsin_2"/>
    <property type="match status" value="1"/>
</dbReference>
<sequence length="579" mass="60167">MEDKNKNELSNGMSGDGQNNHTANSTPNGPNNEQSHYYSYGPFQSFNKDGREGNEERPATQTPSPSQVEVTPPAPTRPIYSSDLNNTPRGGQQDPLNQLHSSGNGNGGYNGYNGGGTGGNDGNNRKPQFQYNKPKSPVKTIVASVLAGMIIMTGGMYGADRANLFTGGNAAATSNTVATTTTTPTESNSVTQAALPVGSADVADVVKKASPAVVKIETYSNSRSGSGGGTSNNPYYNDPMYRFFFGDQFGNGGGSGSGSGGSGGGSSNGGGSSSSGSLTPLGIGSGFIFDKSGYILTNAHVVGDADVIQVTLENNKTPYEAKLMGKSTDLDLAVLKIEPTEGQTDFPYISLGNSDNMEIGSWVVAIGNPQGFDHTVTAGVLSAKERSITASDEENGQSTNYQHLLQTDASINPGNSGGPLLNMNGQVIGINTAVSQDAQGIGFAIPSNVVAKVVENLKTGKEVPATPVPFIGASLMTLTPEISQQLGINTTSGSVVTEVLYRSPAYQADLRSYDVITGINGTAYSNSQDLITAIQKLKVGDTVTVNIIRDGKKMDLKVKIGDRNQYQNSIGSSDNEGGQ</sequence>
<dbReference type="InterPro" id="IPR043504">
    <property type="entry name" value="Peptidase_S1_PA_chymotrypsin"/>
</dbReference>
<evidence type="ECO:0000259" key="6">
    <source>
        <dbReference type="PROSITE" id="PS50106"/>
    </source>
</evidence>
<evidence type="ECO:0000256" key="5">
    <source>
        <dbReference type="SAM" id="MobiDB-lite"/>
    </source>
</evidence>
<proteinExistence type="inferred from homology"/>
<accession>A0ABU1IZ07</accession>
<feature type="compositionally biased region" description="Polar residues" evidence="5">
    <location>
        <begin position="82"/>
        <end position="102"/>
    </location>
</feature>
<feature type="region of interest" description="Disordered" evidence="5">
    <location>
        <begin position="254"/>
        <end position="275"/>
    </location>
</feature>
<dbReference type="InterPro" id="IPR009003">
    <property type="entry name" value="Peptidase_S1_PA"/>
</dbReference>
<keyword evidence="3" id="KW-0378">Hydrolase</keyword>
<dbReference type="InterPro" id="IPR036034">
    <property type="entry name" value="PDZ_sf"/>
</dbReference>
<dbReference type="PRINTS" id="PR00834">
    <property type="entry name" value="PROTEASES2C"/>
</dbReference>
<evidence type="ECO:0000313" key="8">
    <source>
        <dbReference type="Proteomes" id="UP001185028"/>
    </source>
</evidence>
<feature type="compositionally biased region" description="Gly residues" evidence="5">
    <location>
        <begin position="254"/>
        <end position="273"/>
    </location>
</feature>
<evidence type="ECO:0000256" key="2">
    <source>
        <dbReference type="ARBA" id="ARBA00022670"/>
    </source>
</evidence>
<gene>
    <name evidence="7" type="ORF">JOC58_002363</name>
</gene>
<dbReference type="GO" id="GO:0006508">
    <property type="term" value="P:proteolysis"/>
    <property type="evidence" value="ECO:0007669"/>
    <property type="project" value="UniProtKB-KW"/>
</dbReference>
<evidence type="ECO:0000256" key="1">
    <source>
        <dbReference type="ARBA" id="ARBA00010541"/>
    </source>
</evidence>
<evidence type="ECO:0000313" key="7">
    <source>
        <dbReference type="EMBL" id="MDR6244470.1"/>
    </source>
</evidence>
<comment type="similarity">
    <text evidence="1">Belongs to the peptidase S1C family.</text>
</comment>
<feature type="domain" description="PDZ" evidence="6">
    <location>
        <begin position="475"/>
        <end position="538"/>
    </location>
</feature>
<feature type="compositionally biased region" description="Polar residues" evidence="5">
    <location>
        <begin position="8"/>
        <end position="47"/>
    </location>
</feature>
<dbReference type="Pfam" id="PF13180">
    <property type="entry name" value="PDZ_2"/>
    <property type="match status" value="1"/>
</dbReference>